<accession>A0ABS0F7Z9</accession>
<dbReference type="Gene3D" id="3.30.70.1290">
    <property type="entry name" value="Transposase IS200-like"/>
    <property type="match status" value="1"/>
</dbReference>
<dbReference type="InterPro" id="IPR002686">
    <property type="entry name" value="Transposase_17"/>
</dbReference>
<name>A0ABS0F7Z9_9FLAO</name>
<feature type="domain" description="Transposase IS200-like" evidence="1">
    <location>
        <begin position="22"/>
        <end position="176"/>
    </location>
</feature>
<proteinExistence type="predicted"/>
<protein>
    <submittedName>
        <fullName evidence="2">Transposase</fullName>
    </submittedName>
</protein>
<evidence type="ECO:0000313" key="2">
    <source>
        <dbReference type="EMBL" id="MBF8455846.1"/>
    </source>
</evidence>
<gene>
    <name evidence="2" type="ORF">IV494_01520</name>
</gene>
<evidence type="ECO:0000259" key="1">
    <source>
        <dbReference type="SMART" id="SM01321"/>
    </source>
</evidence>
<dbReference type="InterPro" id="IPR052715">
    <property type="entry name" value="RAYT_transposase"/>
</dbReference>
<dbReference type="PANTHER" id="PTHR36966:SF1">
    <property type="entry name" value="REP-ASSOCIATED TYROSINE TRANSPOSASE"/>
    <property type="match status" value="1"/>
</dbReference>
<evidence type="ECO:0000313" key="3">
    <source>
        <dbReference type="Proteomes" id="UP000660070"/>
    </source>
</evidence>
<dbReference type="SMART" id="SM01321">
    <property type="entry name" value="Y1_Tnp"/>
    <property type="match status" value="1"/>
</dbReference>
<dbReference type="PANTHER" id="PTHR36966">
    <property type="entry name" value="REP-ASSOCIATED TYROSINE TRANSPOSASE"/>
    <property type="match status" value="1"/>
</dbReference>
<comment type="caution">
    <text evidence="2">The sequence shown here is derived from an EMBL/GenBank/DDBJ whole genome shotgun (WGS) entry which is preliminary data.</text>
</comment>
<dbReference type="RefSeq" id="WP_196078409.1">
    <property type="nucleotide sequence ID" value="NZ_JADPVI010000001.1"/>
</dbReference>
<sequence length="186" mass="21721">MQDKFQNMYNRNSARLQSWDYSSDGIYFITICTKNRINHFGNIINGEMELTEEGKIVYKNWQSVPENFDFAEIGKFIVMPNHFHAILSITKNTKIHNTISEILGEGILNSTGGGFAGEKNPMLNDNVSKIVRWFKGKCTFEIRKENEDFSWQARFYDHIIRDELSLRNIENYIINNPANWGKDILK</sequence>
<dbReference type="EMBL" id="JADPVI010000001">
    <property type="protein sequence ID" value="MBF8455846.1"/>
    <property type="molecule type" value="Genomic_DNA"/>
</dbReference>
<dbReference type="SUPFAM" id="SSF143422">
    <property type="entry name" value="Transposase IS200-like"/>
    <property type="match status" value="1"/>
</dbReference>
<dbReference type="Proteomes" id="UP000660070">
    <property type="component" value="Unassembled WGS sequence"/>
</dbReference>
<organism evidence="2 3">
    <name type="scientific">Kaistella gelatinilytica</name>
    <dbReference type="NCBI Taxonomy" id="2787636"/>
    <lineage>
        <taxon>Bacteria</taxon>
        <taxon>Pseudomonadati</taxon>
        <taxon>Bacteroidota</taxon>
        <taxon>Flavobacteriia</taxon>
        <taxon>Flavobacteriales</taxon>
        <taxon>Weeksellaceae</taxon>
        <taxon>Chryseobacterium group</taxon>
        <taxon>Kaistella</taxon>
    </lineage>
</organism>
<reference evidence="2 3" key="1">
    <citation type="submission" date="2020-11" db="EMBL/GenBank/DDBJ databases">
        <title>Kaistella gelatinilytica sp. nov., a flavobacterium isolated from Antarctic Soil.</title>
        <authorList>
            <person name="Li J."/>
        </authorList>
    </citation>
    <scope>NUCLEOTIDE SEQUENCE [LARGE SCALE GENOMIC DNA]</scope>
    <source>
        <strain evidence="2 3">G5-32</strain>
    </source>
</reference>
<dbReference type="InterPro" id="IPR036515">
    <property type="entry name" value="Transposase_17_sf"/>
</dbReference>
<keyword evidence="3" id="KW-1185">Reference proteome</keyword>